<dbReference type="Gramene" id="TraesCS4D03G0724300.1">
    <property type="protein sequence ID" value="TraesCS4D03G0724300.1.CDS1"/>
    <property type="gene ID" value="TraesCS4D03G0724300"/>
</dbReference>
<dbReference type="Gramene" id="TraesJUL4D03G02566340.1">
    <property type="protein sequence ID" value="TraesJUL4D03G02566340.1.CDS1"/>
    <property type="gene ID" value="TraesJUL4D03G02566340"/>
</dbReference>
<dbReference type="Gramene" id="TraesPARA_EIv1.0_1485130.1">
    <property type="protein sequence ID" value="TraesPARA_EIv1.0_1485130.1.CDS1"/>
    <property type="gene ID" value="TraesPARA_EIv1.0_1485130"/>
</dbReference>
<sequence length="362" mass="37659">MQTWYSMEHTRNGDLKVSYEQQELFGRRRNGTSPASVDLTREAVDSGPETARVPSPPKSTPSPQGTCADGELDVFSAERYFKGAMDGHHQEGPATPTRVEVVAAGARPAVPVSEPAWTRASSASAGSVGSAYSQTVLLRDARRRPRYRCMKCCLQVGVLLRLCSGKRAVRVDGAAAVATQTAGSSKLAASATASNIEWYKDLRREKAGLGLTGDGHRGVVAGLPPNLNLGASGVAAVGREEKQGEYTSASCRRGSFTLPAPVKVSCGRGGGDDDGGSESSSDLFEIKSLMIDDCPHEPSEESVQWSVVTASAGGGRTGAPVAVTQNRDSPVGILTGCLSRGPVDVSAVAGVCGFPDPSALAH</sequence>
<dbReference type="Gramene" id="TraesJAG4D03G02544280.1">
    <property type="protein sequence ID" value="TraesJAG4D03G02544280.1.CDS1"/>
    <property type="gene ID" value="TraesJAG4D03G02544280"/>
</dbReference>
<dbReference type="PANTHER" id="PTHR33781:SF15">
    <property type="entry name" value="AUXIN-RESPONSIVE PROTEIN"/>
    <property type="match status" value="1"/>
</dbReference>
<keyword evidence="3" id="KW-1185">Reference proteome</keyword>
<proteinExistence type="predicted"/>
<reference evidence="2" key="2">
    <citation type="submission" date="2018-10" db="UniProtKB">
        <authorList>
            <consortium name="EnsemblPlants"/>
        </authorList>
    </citation>
    <scope>IDENTIFICATION</scope>
</reference>
<dbReference type="Gramene" id="TraesARI4D03G02586990.1">
    <property type="protein sequence ID" value="TraesARI4D03G02586990.1.CDS1"/>
    <property type="gene ID" value="TraesARI4D03G02586990"/>
</dbReference>
<evidence type="ECO:0000256" key="1">
    <source>
        <dbReference type="SAM" id="MobiDB-lite"/>
    </source>
</evidence>
<dbReference type="AlphaFoldDB" id="A0A3B6JNT5"/>
<dbReference type="Gramene" id="TraesCS4D02G308600.1">
    <property type="protein sequence ID" value="TraesCS4D02G308600.1.cds1"/>
    <property type="gene ID" value="TraesCS4D02G308600"/>
</dbReference>
<evidence type="ECO:0000313" key="2">
    <source>
        <dbReference type="EnsemblPlants" id="TraesCS4D02G308600.1.cds1"/>
    </source>
</evidence>
<accession>A0A3B6JNT5</accession>
<dbReference type="Gramene" id="TraesMAC4D03G02545460.1">
    <property type="protein sequence ID" value="TraesMAC4D03G02545460.1.CDS1"/>
    <property type="gene ID" value="TraesMAC4D03G02545460"/>
</dbReference>
<dbReference type="InterPro" id="IPR039615">
    <property type="entry name" value="PKS"/>
</dbReference>
<protein>
    <submittedName>
        <fullName evidence="2">Uncharacterized protein</fullName>
    </submittedName>
</protein>
<dbReference type="Gramene" id="TraesROB_scaffold_045606_01G000500.1">
    <property type="protein sequence ID" value="TraesROB_scaffold_045606_01G000500.1"/>
    <property type="gene ID" value="TraesROB_scaffold_045606_01G000500"/>
</dbReference>
<evidence type="ECO:0000313" key="3">
    <source>
        <dbReference type="Proteomes" id="UP000019116"/>
    </source>
</evidence>
<dbReference type="GO" id="GO:0009638">
    <property type="term" value="P:phototropism"/>
    <property type="evidence" value="ECO:0007669"/>
    <property type="project" value="InterPro"/>
</dbReference>
<dbReference type="Gramene" id="TraesCLE_scaffold_037485_01G000500.1">
    <property type="protein sequence ID" value="TraesCLE_scaffold_037485_01G000500.1"/>
    <property type="gene ID" value="TraesCLE_scaffold_037485_01G000500"/>
</dbReference>
<dbReference type="Proteomes" id="UP000019116">
    <property type="component" value="Chromosome 4D"/>
</dbReference>
<name>A0A3B6JNT5_WHEAT</name>
<dbReference type="Gramene" id="TraesLAC4D03G02501010.1">
    <property type="protein sequence ID" value="TraesLAC4D03G02501010.1.CDS1"/>
    <property type="gene ID" value="TraesLAC4D03G02501010"/>
</dbReference>
<dbReference type="Gramene" id="TraesWEE_scaffold_051764_01G000500.1">
    <property type="protein sequence ID" value="TraesWEE_scaffold_051764_01G000500.1"/>
    <property type="gene ID" value="TraesWEE_scaffold_051764_01G000500"/>
</dbReference>
<dbReference type="Gramene" id="TraesNOR4D03G02564660.1">
    <property type="protein sequence ID" value="TraesNOR4D03G02564660.1.CDS1"/>
    <property type="gene ID" value="TraesNOR4D03G02564660"/>
</dbReference>
<dbReference type="EnsemblPlants" id="TraesCS4D02G308600.1">
    <property type="protein sequence ID" value="TraesCS4D02G308600.1.cds1"/>
    <property type="gene ID" value="TraesCS4D02G308600"/>
</dbReference>
<dbReference type="PANTHER" id="PTHR33781">
    <property type="entry name" value="PROTEIN PHYTOCHROME KINASE SUBSTRATE 1-RELATED"/>
    <property type="match status" value="1"/>
</dbReference>
<reference evidence="2" key="1">
    <citation type="submission" date="2018-08" db="EMBL/GenBank/DDBJ databases">
        <authorList>
            <person name="Rossello M."/>
        </authorList>
    </citation>
    <scope>NUCLEOTIDE SEQUENCE [LARGE SCALE GENOMIC DNA]</scope>
    <source>
        <strain evidence="2">cv. Chinese Spring</strain>
    </source>
</reference>
<organism evidence="2">
    <name type="scientific">Triticum aestivum</name>
    <name type="common">Wheat</name>
    <dbReference type="NCBI Taxonomy" id="4565"/>
    <lineage>
        <taxon>Eukaryota</taxon>
        <taxon>Viridiplantae</taxon>
        <taxon>Streptophyta</taxon>
        <taxon>Embryophyta</taxon>
        <taxon>Tracheophyta</taxon>
        <taxon>Spermatophyta</taxon>
        <taxon>Magnoliopsida</taxon>
        <taxon>Liliopsida</taxon>
        <taxon>Poales</taxon>
        <taxon>Poaceae</taxon>
        <taxon>BOP clade</taxon>
        <taxon>Pooideae</taxon>
        <taxon>Triticodae</taxon>
        <taxon>Triticeae</taxon>
        <taxon>Triticinae</taxon>
        <taxon>Triticum</taxon>
    </lineage>
</organism>
<dbReference type="OMA" id="WYSMEHT"/>
<dbReference type="Gramene" id="TraesSYM4D03G02575520.1">
    <property type="protein sequence ID" value="TraesSYM4D03G02575520.1.CDS1"/>
    <property type="gene ID" value="TraesSYM4D03G02575520"/>
</dbReference>
<feature type="region of interest" description="Disordered" evidence="1">
    <location>
        <begin position="25"/>
        <end position="68"/>
    </location>
</feature>
<dbReference type="Gramene" id="TraesSTA4D03G02542640.1">
    <property type="protein sequence ID" value="TraesSTA4D03G02542640.1.CDS1"/>
    <property type="gene ID" value="TraesSTA4D03G02542640"/>
</dbReference>